<name>A0A2H0RKL7_9BACT</name>
<evidence type="ECO:0000313" key="3">
    <source>
        <dbReference type="EMBL" id="PIR47091.1"/>
    </source>
</evidence>
<dbReference type="Pfam" id="PF00534">
    <property type="entry name" value="Glycos_transf_1"/>
    <property type="match status" value="1"/>
</dbReference>
<dbReference type="PANTHER" id="PTHR45947">
    <property type="entry name" value="SULFOQUINOVOSYL TRANSFERASE SQD2"/>
    <property type="match status" value="1"/>
</dbReference>
<evidence type="ECO:0000313" key="4">
    <source>
        <dbReference type="Proteomes" id="UP000230833"/>
    </source>
</evidence>
<sequence>MFGWEYPPHHSGGLGVACFGLTRALSSLGAEIVLVLPKRVAMLGNHLRARFAGLEQLSLKGGRATPSCYASSGEFQGAYGRSLFAEVEAYAKASEQIAKEESFDVIHAHDWLTALSGVATKRQSGKPLFFHVHATEFDRSGGTHADPEVYKIEKLGMDEADKVITVSEYTKKILVSKYFVDPEKVLVIHNGIDSDYFDILSSAELASNEEQQGESGRIKMFVDKIHENGGKLVLFAGRITLQKGPDYFVRLAKEIATRRPKTYFLIAGTGDMEGQVISAIAQSGLSDKCFYFGRYKGSETSSLFRSADLYVFPSVSEPFGITPLEAAQSGAPVLMSKQSGVAEVFRNVLLVDFWDMDEMVNKSITLLDNPALAQTLRNEAMAELPNLTWINPAKKLLSNYQYLVSSKLPSMVGAGVPVSVGL</sequence>
<dbReference type="Gene3D" id="3.40.50.2000">
    <property type="entry name" value="Glycogen Phosphorylase B"/>
    <property type="match status" value="2"/>
</dbReference>
<protein>
    <submittedName>
        <fullName evidence="3">4-alpha-glucanotransferase</fullName>
    </submittedName>
</protein>
<reference evidence="3 4" key="1">
    <citation type="submission" date="2017-09" db="EMBL/GenBank/DDBJ databases">
        <title>Depth-based differentiation of microbial function through sediment-hosted aquifers and enrichment of novel symbionts in the deep terrestrial subsurface.</title>
        <authorList>
            <person name="Probst A.J."/>
            <person name="Ladd B."/>
            <person name="Jarett J.K."/>
            <person name="Geller-Mcgrath D.E."/>
            <person name="Sieber C.M."/>
            <person name="Emerson J.B."/>
            <person name="Anantharaman K."/>
            <person name="Thomas B.C."/>
            <person name="Malmstrom R."/>
            <person name="Stieglmeier M."/>
            <person name="Klingl A."/>
            <person name="Woyke T."/>
            <person name="Ryan C.M."/>
            <person name="Banfield J.F."/>
        </authorList>
    </citation>
    <scope>NUCLEOTIDE SEQUENCE [LARGE SCALE GENOMIC DNA]</scope>
    <source>
        <strain evidence="3">CG10_big_fil_rev_8_21_14_0_10_45_14</strain>
    </source>
</reference>
<proteinExistence type="predicted"/>
<comment type="caution">
    <text evidence="3">The sequence shown here is derived from an EMBL/GenBank/DDBJ whole genome shotgun (WGS) entry which is preliminary data.</text>
</comment>
<evidence type="ECO:0000259" key="2">
    <source>
        <dbReference type="Pfam" id="PF13439"/>
    </source>
</evidence>
<dbReference type="InterPro" id="IPR050194">
    <property type="entry name" value="Glycosyltransferase_grp1"/>
</dbReference>
<dbReference type="PANTHER" id="PTHR45947:SF3">
    <property type="entry name" value="SULFOQUINOVOSYL TRANSFERASE SQD2"/>
    <property type="match status" value="1"/>
</dbReference>
<dbReference type="Pfam" id="PF13439">
    <property type="entry name" value="Glyco_transf_4"/>
    <property type="match status" value="1"/>
</dbReference>
<dbReference type="InterPro" id="IPR001296">
    <property type="entry name" value="Glyco_trans_1"/>
</dbReference>
<accession>A0A2H0RKL7</accession>
<dbReference type="Proteomes" id="UP000230833">
    <property type="component" value="Unassembled WGS sequence"/>
</dbReference>
<feature type="domain" description="Glycosyltransferase subfamily 4-like N-terminal" evidence="2">
    <location>
        <begin position="12"/>
        <end position="195"/>
    </location>
</feature>
<dbReference type="EMBL" id="PCYL01000007">
    <property type="protein sequence ID" value="PIR47091.1"/>
    <property type="molecule type" value="Genomic_DNA"/>
</dbReference>
<organism evidence="3 4">
    <name type="scientific">Candidatus Vogelbacteria bacterium CG10_big_fil_rev_8_21_14_0_10_45_14</name>
    <dbReference type="NCBI Taxonomy" id="1975042"/>
    <lineage>
        <taxon>Bacteria</taxon>
        <taxon>Candidatus Vogeliibacteriota</taxon>
    </lineage>
</organism>
<feature type="domain" description="Glycosyl transferase family 1" evidence="1">
    <location>
        <begin position="226"/>
        <end position="380"/>
    </location>
</feature>
<dbReference type="SUPFAM" id="SSF53756">
    <property type="entry name" value="UDP-Glycosyltransferase/glycogen phosphorylase"/>
    <property type="match status" value="1"/>
</dbReference>
<keyword evidence="3" id="KW-0808">Transferase</keyword>
<dbReference type="InterPro" id="IPR028098">
    <property type="entry name" value="Glyco_trans_4-like_N"/>
</dbReference>
<gene>
    <name evidence="3" type="ORF">COV07_00790</name>
</gene>
<dbReference type="AlphaFoldDB" id="A0A2H0RKL7"/>
<evidence type="ECO:0000259" key="1">
    <source>
        <dbReference type="Pfam" id="PF00534"/>
    </source>
</evidence>
<dbReference type="CDD" id="cd03801">
    <property type="entry name" value="GT4_PimA-like"/>
    <property type="match status" value="1"/>
</dbReference>
<dbReference type="GO" id="GO:0016757">
    <property type="term" value="F:glycosyltransferase activity"/>
    <property type="evidence" value="ECO:0007669"/>
    <property type="project" value="InterPro"/>
</dbReference>